<dbReference type="GeneID" id="27359773"/>
<dbReference type="SUPFAM" id="SSF51735">
    <property type="entry name" value="NAD(P)-binding Rossmann-fold domains"/>
    <property type="match status" value="1"/>
</dbReference>
<comment type="similarity">
    <text evidence="1">Belongs to the short-chain dehydrogenases/reductases (SDR) family.</text>
</comment>
<keyword evidence="3" id="KW-0560">Oxidoreductase</keyword>
<dbReference type="PRINTS" id="PR00081">
    <property type="entry name" value="GDHRDH"/>
</dbReference>
<dbReference type="InterPro" id="IPR002347">
    <property type="entry name" value="SDR_fam"/>
</dbReference>
<keyword evidence="2" id="KW-0521">NADP</keyword>
<dbReference type="AlphaFoldDB" id="A0A0D2DBS1"/>
<dbReference type="EMBL" id="KN847338">
    <property type="protein sequence ID" value="KIW40508.1"/>
    <property type="molecule type" value="Genomic_DNA"/>
</dbReference>
<dbReference type="Pfam" id="PF00106">
    <property type="entry name" value="adh_short"/>
    <property type="match status" value="2"/>
</dbReference>
<evidence type="ECO:0000256" key="4">
    <source>
        <dbReference type="SAM" id="MobiDB-lite"/>
    </source>
</evidence>
<evidence type="ECO:0000313" key="6">
    <source>
        <dbReference type="Proteomes" id="UP000053342"/>
    </source>
</evidence>
<reference evidence="5 6" key="1">
    <citation type="submission" date="2015-01" db="EMBL/GenBank/DDBJ databases">
        <title>The Genome Sequence of Exophiala oligosperma CBS72588.</title>
        <authorList>
            <consortium name="The Broad Institute Genomics Platform"/>
            <person name="Cuomo C."/>
            <person name="de Hoog S."/>
            <person name="Gorbushina A."/>
            <person name="Stielow B."/>
            <person name="Teixiera M."/>
            <person name="Abouelleil A."/>
            <person name="Chapman S.B."/>
            <person name="Priest M."/>
            <person name="Young S.K."/>
            <person name="Wortman J."/>
            <person name="Nusbaum C."/>
            <person name="Birren B."/>
        </authorList>
    </citation>
    <scope>NUCLEOTIDE SEQUENCE [LARGE SCALE GENOMIC DNA]</scope>
    <source>
        <strain evidence="5 6">CBS 72588</strain>
    </source>
</reference>
<accession>A0A0D2DBS1</accession>
<dbReference type="RefSeq" id="XP_016260724.1">
    <property type="nucleotide sequence ID" value="XM_016408970.1"/>
</dbReference>
<evidence type="ECO:0000256" key="1">
    <source>
        <dbReference type="ARBA" id="ARBA00006484"/>
    </source>
</evidence>
<dbReference type="GO" id="GO:0016491">
    <property type="term" value="F:oxidoreductase activity"/>
    <property type="evidence" value="ECO:0007669"/>
    <property type="project" value="UniProtKB-KW"/>
</dbReference>
<organism evidence="5 6">
    <name type="scientific">Exophiala oligosperma</name>
    <dbReference type="NCBI Taxonomy" id="215243"/>
    <lineage>
        <taxon>Eukaryota</taxon>
        <taxon>Fungi</taxon>
        <taxon>Dikarya</taxon>
        <taxon>Ascomycota</taxon>
        <taxon>Pezizomycotina</taxon>
        <taxon>Eurotiomycetes</taxon>
        <taxon>Chaetothyriomycetidae</taxon>
        <taxon>Chaetothyriales</taxon>
        <taxon>Herpotrichiellaceae</taxon>
        <taxon>Exophiala</taxon>
    </lineage>
</organism>
<proteinExistence type="inferred from homology"/>
<evidence type="ECO:0000256" key="2">
    <source>
        <dbReference type="ARBA" id="ARBA00022857"/>
    </source>
</evidence>
<dbReference type="PANTHER" id="PTHR43180:SF33">
    <property type="entry name" value="15-HYDROXYPROSTAGLANDIN DEHYDROGENASE [NAD(+)]-LIKE"/>
    <property type="match status" value="1"/>
</dbReference>
<dbReference type="PROSITE" id="PS00061">
    <property type="entry name" value="ADH_SHORT"/>
    <property type="match status" value="1"/>
</dbReference>
<dbReference type="Proteomes" id="UP000053342">
    <property type="component" value="Unassembled WGS sequence"/>
</dbReference>
<dbReference type="InterPro" id="IPR036291">
    <property type="entry name" value="NAD(P)-bd_dom_sf"/>
</dbReference>
<dbReference type="InterPro" id="IPR020904">
    <property type="entry name" value="Sc_DH/Rdtase_CS"/>
</dbReference>
<dbReference type="PANTHER" id="PTHR43180">
    <property type="entry name" value="3-OXOACYL-(ACYL-CARRIER-PROTEIN) REDUCTASE (AFU_ORTHOLOGUE AFUA_6G11210)"/>
    <property type="match status" value="1"/>
</dbReference>
<dbReference type="STRING" id="215243.A0A0D2DBS1"/>
<dbReference type="VEuPathDB" id="FungiDB:PV06_07699"/>
<keyword evidence="6" id="KW-1185">Reference proteome</keyword>
<gene>
    <name evidence="5" type="ORF">PV06_07699</name>
</gene>
<evidence type="ECO:0000256" key="3">
    <source>
        <dbReference type="ARBA" id="ARBA00023002"/>
    </source>
</evidence>
<feature type="compositionally biased region" description="Gly residues" evidence="4">
    <location>
        <begin position="159"/>
        <end position="170"/>
    </location>
</feature>
<protein>
    <submittedName>
        <fullName evidence="5">Uncharacterized protein</fullName>
    </submittedName>
</protein>
<name>A0A0D2DBS1_9EURO</name>
<dbReference type="Gene3D" id="3.40.50.720">
    <property type="entry name" value="NAD(P)-binding Rossmann-like Domain"/>
    <property type="match status" value="1"/>
</dbReference>
<feature type="region of interest" description="Disordered" evidence="4">
    <location>
        <begin position="152"/>
        <end position="179"/>
    </location>
</feature>
<dbReference type="OrthoDB" id="5371740at2759"/>
<dbReference type="HOGENOM" id="CLU_010194_13_0_1"/>
<evidence type="ECO:0000313" key="5">
    <source>
        <dbReference type="EMBL" id="KIW40508.1"/>
    </source>
</evidence>
<sequence>MKTAIVTGGCSGIGLGLVKHLLSKQPDKDDGDDDDEWRVVIADLRPEAYEKVSSGLDPARHKFIETDVASWDSQLAMVKEAFSWSGGKIDFFAANAGTAEGEHLLDPTKDDLDSDPTIPSMKCTQVNQVAVFYGLKMFVHYARVTNRALKKEAEARQKNGGGGGDGGGGEQQRRQAGKGQYNPKFVITSSCSALYPFPIVVQYAATKASLVSLVRSVGRNLLASDNVAVNCIMPAYVDTGLTPNEVTELWPREWVTPLGTMNRAYDELISEDGTVQQDGKSDGRNNKIKAGKCVECVVDRLYYRRGVEFADKSQKFLIEESFHPDGVWMRGMMERERKGGYAG</sequence>